<evidence type="ECO:0000256" key="7">
    <source>
        <dbReference type="ARBA" id="ARBA00023136"/>
    </source>
</evidence>
<dbReference type="InterPro" id="IPR027417">
    <property type="entry name" value="P-loop_NTPase"/>
</dbReference>
<proteinExistence type="predicted"/>
<keyword evidence="2" id="KW-1003">Cell membrane</keyword>
<dbReference type="SUPFAM" id="SSF52540">
    <property type="entry name" value="P-loop containing nucleoside triphosphate hydrolases"/>
    <property type="match status" value="1"/>
</dbReference>
<sequence>MLEIDDLDVMRDGARLHYRLQVDAGEILAIQGRSGVGKTTLLDAIAGFEEPLAGDIRWQRRSLLGQPAERRPVSMLFQDHNLFEHLSVHDNLRLGFGDRIPEDRLLNACERLGVATLLARRPGELSGGQRQRVALIRTLLRPEPIVLLDEPFAELDPETRETAARWTRQTAREDHKTLLLVTHQDEDVRLVADRALNLSWHG</sequence>
<protein>
    <submittedName>
        <fullName evidence="9">ATP-binding cassette domain-containing protein</fullName>
    </submittedName>
</protein>
<evidence type="ECO:0000256" key="2">
    <source>
        <dbReference type="ARBA" id="ARBA00022475"/>
    </source>
</evidence>
<evidence type="ECO:0000259" key="8">
    <source>
        <dbReference type="PROSITE" id="PS50893"/>
    </source>
</evidence>
<feature type="domain" description="ABC transporter" evidence="8">
    <location>
        <begin position="2"/>
        <end position="201"/>
    </location>
</feature>
<dbReference type="Pfam" id="PF00005">
    <property type="entry name" value="ABC_tran"/>
    <property type="match status" value="1"/>
</dbReference>
<keyword evidence="4" id="KW-0547">Nucleotide-binding</keyword>
<gene>
    <name evidence="9" type="ORF">ACFQDL_24940</name>
</gene>
<dbReference type="Proteomes" id="UP001596422">
    <property type="component" value="Unassembled WGS sequence"/>
</dbReference>
<dbReference type="Gene3D" id="3.40.50.300">
    <property type="entry name" value="P-loop containing nucleotide triphosphate hydrolases"/>
    <property type="match status" value="1"/>
</dbReference>
<evidence type="ECO:0000256" key="1">
    <source>
        <dbReference type="ARBA" id="ARBA00022448"/>
    </source>
</evidence>
<organism evidence="9 10">
    <name type="scientific">Marinobacterium aestuariivivens</name>
    <dbReference type="NCBI Taxonomy" id="1698799"/>
    <lineage>
        <taxon>Bacteria</taxon>
        <taxon>Pseudomonadati</taxon>
        <taxon>Pseudomonadota</taxon>
        <taxon>Gammaproteobacteria</taxon>
        <taxon>Oceanospirillales</taxon>
        <taxon>Oceanospirillaceae</taxon>
        <taxon>Marinobacterium</taxon>
    </lineage>
</organism>
<dbReference type="EMBL" id="JBHSWE010000001">
    <property type="protein sequence ID" value="MFC6672974.1"/>
    <property type="molecule type" value="Genomic_DNA"/>
</dbReference>
<evidence type="ECO:0000256" key="3">
    <source>
        <dbReference type="ARBA" id="ARBA00022519"/>
    </source>
</evidence>
<dbReference type="RefSeq" id="WP_379911378.1">
    <property type="nucleotide sequence ID" value="NZ_JBHSWE010000001.1"/>
</dbReference>
<keyword evidence="3" id="KW-0997">Cell inner membrane</keyword>
<accession>A0ABW2A6Q9</accession>
<keyword evidence="6" id="KW-1278">Translocase</keyword>
<keyword evidence="7" id="KW-0472">Membrane</keyword>
<dbReference type="PROSITE" id="PS00211">
    <property type="entry name" value="ABC_TRANSPORTER_1"/>
    <property type="match status" value="1"/>
</dbReference>
<evidence type="ECO:0000256" key="5">
    <source>
        <dbReference type="ARBA" id="ARBA00022840"/>
    </source>
</evidence>
<dbReference type="InterPro" id="IPR003593">
    <property type="entry name" value="AAA+_ATPase"/>
</dbReference>
<evidence type="ECO:0000313" key="10">
    <source>
        <dbReference type="Proteomes" id="UP001596422"/>
    </source>
</evidence>
<evidence type="ECO:0000256" key="6">
    <source>
        <dbReference type="ARBA" id="ARBA00022967"/>
    </source>
</evidence>
<dbReference type="PANTHER" id="PTHR42781:SF1">
    <property type="entry name" value="THIAMINE IMPORT ATP-BINDING PROTEIN THIQ"/>
    <property type="match status" value="1"/>
</dbReference>
<comment type="caution">
    <text evidence="9">The sequence shown here is derived from an EMBL/GenBank/DDBJ whole genome shotgun (WGS) entry which is preliminary data.</text>
</comment>
<dbReference type="GO" id="GO:0005524">
    <property type="term" value="F:ATP binding"/>
    <property type="evidence" value="ECO:0007669"/>
    <property type="project" value="UniProtKB-KW"/>
</dbReference>
<dbReference type="InterPro" id="IPR017871">
    <property type="entry name" value="ABC_transporter-like_CS"/>
</dbReference>
<keyword evidence="10" id="KW-1185">Reference proteome</keyword>
<dbReference type="SMART" id="SM00382">
    <property type="entry name" value="AAA"/>
    <property type="match status" value="1"/>
</dbReference>
<dbReference type="InterPro" id="IPR003439">
    <property type="entry name" value="ABC_transporter-like_ATP-bd"/>
</dbReference>
<keyword evidence="5 9" id="KW-0067">ATP-binding</keyword>
<name>A0ABW2A6Q9_9GAMM</name>
<dbReference type="InterPro" id="IPR050093">
    <property type="entry name" value="ABC_SmlMolc_Importer"/>
</dbReference>
<keyword evidence="1" id="KW-0813">Transport</keyword>
<reference evidence="10" key="1">
    <citation type="journal article" date="2019" name="Int. J. Syst. Evol. Microbiol.">
        <title>The Global Catalogue of Microorganisms (GCM) 10K type strain sequencing project: providing services to taxonomists for standard genome sequencing and annotation.</title>
        <authorList>
            <consortium name="The Broad Institute Genomics Platform"/>
            <consortium name="The Broad Institute Genome Sequencing Center for Infectious Disease"/>
            <person name="Wu L."/>
            <person name="Ma J."/>
        </authorList>
    </citation>
    <scope>NUCLEOTIDE SEQUENCE [LARGE SCALE GENOMIC DNA]</scope>
    <source>
        <strain evidence="10">NBRC 111756</strain>
    </source>
</reference>
<dbReference type="PROSITE" id="PS50893">
    <property type="entry name" value="ABC_TRANSPORTER_2"/>
    <property type="match status" value="1"/>
</dbReference>
<evidence type="ECO:0000313" key="9">
    <source>
        <dbReference type="EMBL" id="MFC6672974.1"/>
    </source>
</evidence>
<evidence type="ECO:0000256" key="4">
    <source>
        <dbReference type="ARBA" id="ARBA00022741"/>
    </source>
</evidence>
<dbReference type="PANTHER" id="PTHR42781">
    <property type="entry name" value="SPERMIDINE/PUTRESCINE IMPORT ATP-BINDING PROTEIN POTA"/>
    <property type="match status" value="1"/>
</dbReference>